<dbReference type="InterPro" id="IPR000531">
    <property type="entry name" value="Beta-barrel_TonB"/>
</dbReference>
<feature type="domain" description="TonB-dependent receptor plug" evidence="7">
    <location>
        <begin position="164"/>
        <end position="265"/>
    </location>
</feature>
<keyword evidence="4" id="KW-0798">TonB box</keyword>
<dbReference type="EMBL" id="BAAAEJ010000001">
    <property type="protein sequence ID" value="GAA0377491.1"/>
    <property type="molecule type" value="Genomic_DNA"/>
</dbReference>
<dbReference type="Gene3D" id="2.170.130.10">
    <property type="entry name" value="TonB-dependent receptor, plug domain"/>
    <property type="match status" value="1"/>
</dbReference>
<dbReference type="PANTHER" id="PTHR40980">
    <property type="entry name" value="PLUG DOMAIN-CONTAINING PROTEIN"/>
    <property type="match status" value="1"/>
</dbReference>
<comment type="caution">
    <text evidence="8">The sequence shown here is derived from an EMBL/GenBank/DDBJ whole genome shotgun (WGS) entry which is preliminary data.</text>
</comment>
<dbReference type="Pfam" id="PF00593">
    <property type="entry name" value="TonB_dep_Rec_b-barrel"/>
    <property type="match status" value="1"/>
</dbReference>
<evidence type="ECO:0000259" key="6">
    <source>
        <dbReference type="Pfam" id="PF00593"/>
    </source>
</evidence>
<accession>A0ABN0XZ01</accession>
<keyword evidence="5" id="KW-0732">Signal</keyword>
<comment type="subcellular location">
    <subcellularLocation>
        <location evidence="1 4">Cell outer membrane</location>
    </subcellularLocation>
</comment>
<evidence type="ECO:0000256" key="2">
    <source>
        <dbReference type="ARBA" id="ARBA00023136"/>
    </source>
</evidence>
<dbReference type="InterPro" id="IPR012910">
    <property type="entry name" value="Plug_dom"/>
</dbReference>
<keyword evidence="3" id="KW-0998">Cell outer membrane</keyword>
<keyword evidence="2 4" id="KW-0472">Membrane</keyword>
<name>A0ABN0XZ01_9CAUL</name>
<dbReference type="Gene3D" id="2.60.40.1120">
    <property type="entry name" value="Carboxypeptidase-like, regulatory domain"/>
    <property type="match status" value="1"/>
</dbReference>
<proteinExistence type="inferred from homology"/>
<feature type="signal peptide" evidence="5">
    <location>
        <begin position="1"/>
        <end position="36"/>
    </location>
</feature>
<reference evidence="8 9" key="1">
    <citation type="journal article" date="2019" name="Int. J. Syst. Evol. Microbiol.">
        <title>The Global Catalogue of Microorganisms (GCM) 10K type strain sequencing project: providing services to taxonomists for standard genome sequencing and annotation.</title>
        <authorList>
            <consortium name="The Broad Institute Genomics Platform"/>
            <consortium name="The Broad Institute Genome Sequencing Center for Infectious Disease"/>
            <person name="Wu L."/>
            <person name="Ma J."/>
        </authorList>
    </citation>
    <scope>NUCLEOTIDE SEQUENCE [LARGE SCALE GENOMIC DNA]</scope>
    <source>
        <strain evidence="8 9">JCM 13476</strain>
    </source>
</reference>
<evidence type="ECO:0000259" key="7">
    <source>
        <dbReference type="Pfam" id="PF07715"/>
    </source>
</evidence>
<dbReference type="SUPFAM" id="SSF56935">
    <property type="entry name" value="Porins"/>
    <property type="match status" value="1"/>
</dbReference>
<sequence length="1014" mass="112339">MKARSFQLAGVSLRTLAMLPAVTAACAVVLPQVAVADTVVAQSPVGTGAVRGRVFDTVSGEYIRNAEVRVVGTNIVAYTEDSGLFRLGGVPEGSTTLIVRYAGLQDARADVTVVAGQTATADIQLTALPFAGAEGVASVDEVVVTAARGGQAKALMERRVAMNAKNVVPADNFGALTMGDVGEFMKSMPGLSLDYTEVDATAVRIGGLPPKYSTFTMDGARMATATSNNNSGRQNSFEQMSITGIDMIELNHTLLASMDADSPGGSINLRSRYAFQLPERQIRFQLGGVATSDSSLSRHYMPDDKKHSSLFPSAQFSYADTYLDGRLGLAFSASHNANYVQQDRIQTDWSYLPDGRVIPYQVMWRPGPKLTSRTAANLALDYQFTDELVFSLRSNYSFYEVEYFNQYTYLNFGTANRSYATPESTGTRIEVNPDGKNTRLYTGYSHRYAGTPTYLIAPKLEYKGETWEAVLRASLSGAEFNFRDTSKGFFQRTDTQLTGIGFLMERDSTRSNAWYLTQTAGRPWGDPSSFNRDMDIGNNIRTAESDAVNEMMSLNFDVKKRLNLGNVQYTLMAGLGGRSNDWSTNEGSWQQFQYVGPNGDLTQMSPEAGILATQKYRFEIIGFDAGNMNTQGWRADSNYGMYDIYAEHPEYFVADEVGNLKRRLDNNKRVQEDITSAYLEANADAGRARFNLGLRYENTETAARVAVIRPVKEVTDAGLSVSTVEGLMYQYNNGTYQDRKGQYDDWFWSGGAKFDFTDRLVGQASFSQSILRPDYGNLGGVVSVNDDTMIVNVPNPELRPERSTKYYLSLQYYLPASGLIGLSAYQLDMDDMQVTGMTVNPEDVGFDPNEYAGYTFRSAQNLPGTSTNRGYVAEYNQQLNFLPGAWKGLGVNASITYLDPDGERQGTPKQSANWGVRYQIGRFDFNLNGNWQSKYRVSGLNNTPTTPNNGILYHTARELWNVSVNYKINDHFDLMLAGRNIFNSPDIIYSNERDRVQQYTVYGSMWNIGIKGVF</sequence>
<dbReference type="PROSITE" id="PS51257">
    <property type="entry name" value="PROKAR_LIPOPROTEIN"/>
    <property type="match status" value="1"/>
</dbReference>
<evidence type="ECO:0000313" key="9">
    <source>
        <dbReference type="Proteomes" id="UP001500791"/>
    </source>
</evidence>
<feature type="chain" id="PRO_5046103066" description="TonB-dependent receptor" evidence="5">
    <location>
        <begin position="37"/>
        <end position="1014"/>
    </location>
</feature>
<evidence type="ECO:0000313" key="8">
    <source>
        <dbReference type="EMBL" id="GAA0377491.1"/>
    </source>
</evidence>
<evidence type="ECO:0000256" key="4">
    <source>
        <dbReference type="RuleBase" id="RU003357"/>
    </source>
</evidence>
<dbReference type="RefSeq" id="WP_167178990.1">
    <property type="nucleotide sequence ID" value="NZ_BAAAEJ010000001.1"/>
</dbReference>
<dbReference type="Pfam" id="PF13620">
    <property type="entry name" value="CarboxypepD_reg"/>
    <property type="match status" value="1"/>
</dbReference>
<dbReference type="Pfam" id="PF07715">
    <property type="entry name" value="Plug"/>
    <property type="match status" value="1"/>
</dbReference>
<keyword evidence="9" id="KW-1185">Reference proteome</keyword>
<evidence type="ECO:0000256" key="3">
    <source>
        <dbReference type="ARBA" id="ARBA00023237"/>
    </source>
</evidence>
<feature type="domain" description="TonB-dependent receptor-like beta-barrel" evidence="6">
    <location>
        <begin position="508"/>
        <end position="981"/>
    </location>
</feature>
<dbReference type="InterPro" id="IPR013784">
    <property type="entry name" value="Carb-bd-like_fold"/>
</dbReference>
<dbReference type="InterPro" id="IPR037066">
    <property type="entry name" value="Plug_dom_sf"/>
</dbReference>
<organism evidence="8 9">
    <name type="scientific">Brevundimonas terrae</name>
    <dbReference type="NCBI Taxonomy" id="363631"/>
    <lineage>
        <taxon>Bacteria</taxon>
        <taxon>Pseudomonadati</taxon>
        <taxon>Pseudomonadota</taxon>
        <taxon>Alphaproteobacteria</taxon>
        <taxon>Caulobacterales</taxon>
        <taxon>Caulobacteraceae</taxon>
        <taxon>Brevundimonas</taxon>
    </lineage>
</organism>
<comment type="similarity">
    <text evidence="4">Belongs to the TonB-dependent receptor family.</text>
</comment>
<dbReference type="Proteomes" id="UP001500791">
    <property type="component" value="Unassembled WGS sequence"/>
</dbReference>
<dbReference type="InterPro" id="IPR036942">
    <property type="entry name" value="Beta-barrel_TonB_sf"/>
</dbReference>
<evidence type="ECO:0008006" key="10">
    <source>
        <dbReference type="Google" id="ProtNLM"/>
    </source>
</evidence>
<dbReference type="PANTHER" id="PTHR40980:SF4">
    <property type="entry name" value="TONB-DEPENDENT RECEPTOR-LIKE BETA-BARREL DOMAIN-CONTAINING PROTEIN"/>
    <property type="match status" value="1"/>
</dbReference>
<gene>
    <name evidence="8" type="ORF">GCM10009093_00790</name>
</gene>
<dbReference type="Gene3D" id="2.40.170.20">
    <property type="entry name" value="TonB-dependent receptor, beta-barrel domain"/>
    <property type="match status" value="1"/>
</dbReference>
<evidence type="ECO:0000256" key="1">
    <source>
        <dbReference type="ARBA" id="ARBA00004442"/>
    </source>
</evidence>
<evidence type="ECO:0000256" key="5">
    <source>
        <dbReference type="SAM" id="SignalP"/>
    </source>
</evidence>
<protein>
    <recommendedName>
        <fullName evidence="10">TonB-dependent receptor</fullName>
    </recommendedName>
</protein>
<dbReference type="SUPFAM" id="SSF49452">
    <property type="entry name" value="Starch-binding domain-like"/>
    <property type="match status" value="1"/>
</dbReference>